<feature type="transmembrane region" description="Helical" evidence="5">
    <location>
        <begin position="81"/>
        <end position="101"/>
    </location>
</feature>
<keyword evidence="3 5" id="KW-1133">Transmembrane helix</keyword>
<dbReference type="PANTHER" id="PTHR12483">
    <property type="entry name" value="SOLUTE CARRIER FAMILY 31 COPPER TRANSPORTERS"/>
    <property type="match status" value="1"/>
</dbReference>
<keyword evidence="2 5" id="KW-0812">Transmembrane</keyword>
<evidence type="ECO:0000256" key="4">
    <source>
        <dbReference type="ARBA" id="ARBA00023136"/>
    </source>
</evidence>
<evidence type="ECO:0000313" key="7">
    <source>
        <dbReference type="Proteomes" id="UP000288859"/>
    </source>
</evidence>
<evidence type="ECO:0000313" key="6">
    <source>
        <dbReference type="EMBL" id="RVX68943.1"/>
    </source>
</evidence>
<dbReference type="AlphaFoldDB" id="A0A438MYY2"/>
<evidence type="ECO:0000256" key="2">
    <source>
        <dbReference type="ARBA" id="ARBA00022692"/>
    </source>
</evidence>
<evidence type="ECO:0000256" key="3">
    <source>
        <dbReference type="ARBA" id="ARBA00022989"/>
    </source>
</evidence>
<keyword evidence="5" id="KW-0813">Transport</keyword>
<reference evidence="6 7" key="1">
    <citation type="submission" date="2017-03" db="EMBL/GenBank/DDBJ databases">
        <title>Genomes of endolithic fungi from Antarctica.</title>
        <authorList>
            <person name="Coleine C."/>
            <person name="Masonjones S."/>
            <person name="Stajich J.E."/>
        </authorList>
    </citation>
    <scope>NUCLEOTIDE SEQUENCE [LARGE SCALE GENOMIC DNA]</scope>
    <source>
        <strain evidence="6 7">CCFEE 6314</strain>
    </source>
</reference>
<comment type="caution">
    <text evidence="6">The sequence shown here is derived from an EMBL/GenBank/DDBJ whole genome shotgun (WGS) entry which is preliminary data.</text>
</comment>
<name>A0A438MYY2_EXOME</name>
<organism evidence="6 7">
    <name type="scientific">Exophiala mesophila</name>
    <name type="common">Black yeast-like fungus</name>
    <dbReference type="NCBI Taxonomy" id="212818"/>
    <lineage>
        <taxon>Eukaryota</taxon>
        <taxon>Fungi</taxon>
        <taxon>Dikarya</taxon>
        <taxon>Ascomycota</taxon>
        <taxon>Pezizomycotina</taxon>
        <taxon>Eurotiomycetes</taxon>
        <taxon>Chaetothyriomycetidae</taxon>
        <taxon>Chaetothyriales</taxon>
        <taxon>Herpotrichiellaceae</taxon>
        <taxon>Exophiala</taxon>
    </lineage>
</organism>
<comment type="subcellular location">
    <subcellularLocation>
        <location evidence="1 5">Membrane</location>
        <topology evidence="1 5">Multi-pass membrane protein</topology>
    </subcellularLocation>
</comment>
<dbReference type="InterPro" id="IPR007274">
    <property type="entry name" value="Cop_transporter"/>
</dbReference>
<dbReference type="OrthoDB" id="4118884at2759"/>
<keyword evidence="5" id="KW-0186">Copper</keyword>
<keyword evidence="4 5" id="KW-0472">Membrane</keyword>
<keyword evidence="5" id="KW-0406">Ion transport</keyword>
<evidence type="ECO:0000256" key="1">
    <source>
        <dbReference type="ARBA" id="ARBA00004141"/>
    </source>
</evidence>
<protein>
    <recommendedName>
        <fullName evidence="5">Copper transport protein</fullName>
    </recommendedName>
</protein>
<evidence type="ECO:0000256" key="5">
    <source>
        <dbReference type="RuleBase" id="RU367022"/>
    </source>
</evidence>
<proteinExistence type="inferred from homology"/>
<dbReference type="Pfam" id="PF04145">
    <property type="entry name" value="Ctr"/>
    <property type="match status" value="1"/>
</dbReference>
<dbReference type="GO" id="GO:0005375">
    <property type="term" value="F:copper ion transmembrane transporter activity"/>
    <property type="evidence" value="ECO:0007669"/>
    <property type="project" value="UniProtKB-UniRule"/>
</dbReference>
<dbReference type="EMBL" id="NAJM01000033">
    <property type="protein sequence ID" value="RVX68943.1"/>
    <property type="molecule type" value="Genomic_DNA"/>
</dbReference>
<dbReference type="VEuPathDB" id="FungiDB:PV10_05276"/>
<dbReference type="PANTHER" id="PTHR12483:SF27">
    <property type="entry name" value="COPPER TRANSPORT PROTEIN CTR1"/>
    <property type="match status" value="1"/>
</dbReference>
<dbReference type="Proteomes" id="UP000288859">
    <property type="component" value="Unassembled WGS sequence"/>
</dbReference>
<gene>
    <name evidence="6" type="ORF">B0A52_08010</name>
</gene>
<keyword evidence="5" id="KW-0187">Copper transport</keyword>
<accession>A0A438MYY2</accession>
<sequence length="204" mass="21623">MEGMNMPMTTATQVATALATALEAAVSGTSIIPAAVQTEAAPHNEESSSPMAMPAMQGMQSSIHFGIGDTFFAPFFTPTQVSGYVAVMLFLVMLSFSQRLLMAVEAKAAKKLHQQPQTTADVEENTAKAGVWFETVNPESSGGLGSSFISRALIKSVLQVLNASLGFLVMLGVMTLNAGYMMALLLGMFLGELLSIWAHRKVNA</sequence>
<comment type="similarity">
    <text evidence="5">Belongs to the copper transporter (Ctr) (TC 1.A.56) family. SLC31A subfamily.</text>
</comment>
<dbReference type="GO" id="GO:0005886">
    <property type="term" value="C:plasma membrane"/>
    <property type="evidence" value="ECO:0007669"/>
    <property type="project" value="TreeGrafter"/>
</dbReference>